<evidence type="ECO:0000313" key="2">
    <source>
        <dbReference type="Proteomes" id="UP000674217"/>
    </source>
</evidence>
<dbReference type="EMBL" id="JAGFBU010000003">
    <property type="protein sequence ID" value="MBP4142050.1"/>
    <property type="molecule type" value="Genomic_DNA"/>
</dbReference>
<dbReference type="Pfam" id="PF04439">
    <property type="entry name" value="Adenyl_transf"/>
    <property type="match status" value="1"/>
</dbReference>
<keyword evidence="2" id="KW-1185">Reference proteome</keyword>
<comment type="caution">
    <text evidence="1">The sequence shown here is derived from an EMBL/GenBank/DDBJ whole genome shotgun (WGS) entry which is preliminary data.</text>
</comment>
<dbReference type="Proteomes" id="UP000674217">
    <property type="component" value="Unassembled WGS sequence"/>
</dbReference>
<dbReference type="InterPro" id="IPR043519">
    <property type="entry name" value="NT_sf"/>
</dbReference>
<dbReference type="Gene3D" id="3.30.460.10">
    <property type="entry name" value="Beta Polymerase, domain 2"/>
    <property type="match status" value="1"/>
</dbReference>
<dbReference type="SUPFAM" id="SSF81301">
    <property type="entry name" value="Nucleotidyltransferase"/>
    <property type="match status" value="1"/>
</dbReference>
<sequence>MKEEIIEKLKILSNNNKDIYSTIVFGSIKAKDIFSDIDVFFFTKNPKKYLSGDQSWLLEIGTPISKLDIINPIENVMISRVMLENYMTLDIIPVDYSEFKKATLYFALNKYNLTSIIPNKIKTSIDTGLRTFYHYIRNEHSIIYDKGNVTAIVDKISNHFNEKQHCEFLYQVNKEKFYQNYNEFWQLAFKTIGMVVRNELYYGITIYDNILKKRLIELIEWYTFSFESKSNLHYKGKSVQNWANENINNELRKIFAFENQQNSYRSIVNSINLYQELSHQIIEKYNFSKNEMLENKIEAIINEFKNKI</sequence>
<gene>
    <name evidence="1" type="ORF">J3S90_09565</name>
</gene>
<organism evidence="1 2">
    <name type="scientific">Flavobacterium flabelliforme</name>
    <dbReference type="NCBI Taxonomy" id="2816119"/>
    <lineage>
        <taxon>Bacteria</taxon>
        <taxon>Pseudomonadati</taxon>
        <taxon>Bacteroidota</taxon>
        <taxon>Flavobacteriia</taxon>
        <taxon>Flavobacteriales</taxon>
        <taxon>Flavobacteriaceae</taxon>
        <taxon>Flavobacterium</taxon>
    </lineage>
</organism>
<accession>A0ABS5CTX3</accession>
<name>A0ABS5CTX3_9FLAO</name>
<dbReference type="SUPFAM" id="SSF81631">
    <property type="entry name" value="PAP/OAS1 substrate-binding domain"/>
    <property type="match status" value="1"/>
</dbReference>
<dbReference type="InterPro" id="IPR007530">
    <property type="entry name" value="Aminoglycoside_adenylylTfrase"/>
</dbReference>
<dbReference type="RefSeq" id="WP_210646012.1">
    <property type="nucleotide sequence ID" value="NZ_JAGFBU010000003.1"/>
</dbReference>
<dbReference type="Gene3D" id="1.20.120.330">
    <property type="entry name" value="Nucleotidyltransferases domain 2"/>
    <property type="match status" value="1"/>
</dbReference>
<evidence type="ECO:0000313" key="1">
    <source>
        <dbReference type="EMBL" id="MBP4142050.1"/>
    </source>
</evidence>
<proteinExistence type="predicted"/>
<reference evidence="1 2" key="1">
    <citation type="submission" date="2021-03" db="EMBL/GenBank/DDBJ databases">
        <title>Flavobacterium Flabelliformis Sp. Nov. And Flavobacterium Geliluteum Sp. Nov., Two Novel Multidrug Resistant Psychrophilic Species Isolated From Antarctica.</title>
        <authorList>
            <person name="Kralova S."/>
            <person name="Busse H.J."/>
            <person name="Bezdicek M."/>
            <person name="Nykrynova M."/>
            <person name="Kroupova E."/>
            <person name="Krsek D."/>
            <person name="Sedlacek I."/>
        </authorList>
    </citation>
    <scope>NUCLEOTIDE SEQUENCE [LARGE SCALE GENOMIC DNA]</scope>
    <source>
        <strain evidence="1 2">P4023</strain>
    </source>
</reference>
<protein>
    <submittedName>
        <fullName evidence="1">Aminoglycoside 6-adenylyltransferase</fullName>
    </submittedName>
</protein>